<evidence type="ECO:0000256" key="7">
    <source>
        <dbReference type="ARBA" id="ARBA00022832"/>
    </source>
</evidence>
<dbReference type="KEGG" id="schv:BRCON_0317"/>
<dbReference type="NCBIfam" id="TIGR03150">
    <property type="entry name" value="fabF"/>
    <property type="match status" value="1"/>
</dbReference>
<protein>
    <recommendedName>
        <fullName evidence="4 11">3-oxoacyl-[acyl-carrier-protein] synthase 2</fullName>
        <ecNumber evidence="3 11">2.3.1.179</ecNumber>
    </recommendedName>
</protein>
<name>A0A2Z4Y233_SUMC1</name>
<dbReference type="Gene3D" id="3.40.47.10">
    <property type="match status" value="1"/>
</dbReference>
<reference evidence="15 16" key="1">
    <citation type="submission" date="2018-05" db="EMBL/GenBank/DDBJ databases">
        <title>A metagenomic window into the 2 km-deep terrestrial subsurface aquifer revealed taxonomically and functionally diverse microbial community comprising novel uncultured bacterial lineages.</title>
        <authorList>
            <person name="Kadnikov V.V."/>
            <person name="Mardanov A.V."/>
            <person name="Beletsky A.V."/>
            <person name="Banks D."/>
            <person name="Pimenov N.V."/>
            <person name="Frank Y.A."/>
            <person name="Karnachuk O.V."/>
            <person name="Ravin N.V."/>
        </authorList>
    </citation>
    <scope>NUCLEOTIDE SEQUENCE [LARGE SCALE GENOMIC DNA]</scope>
    <source>
        <strain evidence="15">BY</strain>
    </source>
</reference>
<evidence type="ECO:0000256" key="1">
    <source>
        <dbReference type="ARBA" id="ARBA00005194"/>
    </source>
</evidence>
<comment type="function">
    <text evidence="11">Involved in the type II fatty acid elongation cycle. Catalyzes the elongation of a wide range of acyl-ACP by the addition of two carbons from malonyl-ACP to an acyl acceptor. Can efficiently catalyze the conversion of palmitoleoyl-ACP (cis-hexadec-9-enoyl-ACP) to cis-vaccenoyl-ACP (cis-octadec-11-enoyl-ACP), an essential step in the thermal regulation of fatty acid composition.</text>
</comment>
<comment type="similarity">
    <text evidence="2 11 13">Belongs to the thiolase-like superfamily. Beta-ketoacyl-ACP synthases family.</text>
</comment>
<dbReference type="PROSITE" id="PS00606">
    <property type="entry name" value="KS3_1"/>
    <property type="match status" value="1"/>
</dbReference>
<dbReference type="InterPro" id="IPR014030">
    <property type="entry name" value="Ketoacyl_synth_N"/>
</dbReference>
<evidence type="ECO:0000313" key="15">
    <source>
        <dbReference type="EMBL" id="AXA35094.1"/>
    </source>
</evidence>
<comment type="pathway">
    <text evidence="1 11">Lipid metabolism; fatty acid biosynthesis.</text>
</comment>
<evidence type="ECO:0000256" key="3">
    <source>
        <dbReference type="ARBA" id="ARBA00012356"/>
    </source>
</evidence>
<dbReference type="SMART" id="SM00825">
    <property type="entry name" value="PKS_KS"/>
    <property type="match status" value="1"/>
</dbReference>
<dbReference type="InterPro" id="IPR018201">
    <property type="entry name" value="Ketoacyl_synth_AS"/>
</dbReference>
<dbReference type="UniPathway" id="UPA00094"/>
<dbReference type="EMBL" id="CP030759">
    <property type="protein sequence ID" value="AXA35094.1"/>
    <property type="molecule type" value="Genomic_DNA"/>
</dbReference>
<evidence type="ECO:0000256" key="6">
    <source>
        <dbReference type="ARBA" id="ARBA00022679"/>
    </source>
</evidence>
<dbReference type="Pfam" id="PF02801">
    <property type="entry name" value="Ketoacyl-synt_C"/>
    <property type="match status" value="1"/>
</dbReference>
<dbReference type="Proteomes" id="UP000262583">
    <property type="component" value="Chromosome"/>
</dbReference>
<feature type="active site" description="For beta-ketoacyl synthase activity" evidence="12">
    <location>
        <position position="163"/>
    </location>
</feature>
<organism evidence="15 16">
    <name type="scientific">Sumerlaea chitinivorans</name>
    <dbReference type="NCBI Taxonomy" id="2250252"/>
    <lineage>
        <taxon>Bacteria</taxon>
        <taxon>Candidatus Sumerlaeota</taxon>
        <taxon>Candidatus Sumerlaeia</taxon>
        <taxon>Candidatus Sumerlaeales</taxon>
        <taxon>Candidatus Sumerlaeaceae</taxon>
        <taxon>Candidatus Sumerlaea</taxon>
    </lineage>
</organism>
<proteinExistence type="inferred from homology"/>
<feature type="domain" description="Ketosynthase family 3 (KS3)" evidence="14">
    <location>
        <begin position="2"/>
        <end position="410"/>
    </location>
</feature>
<dbReference type="Pfam" id="PF00109">
    <property type="entry name" value="ketoacyl-synt"/>
    <property type="match status" value="1"/>
</dbReference>
<evidence type="ECO:0000256" key="8">
    <source>
        <dbReference type="ARBA" id="ARBA00023098"/>
    </source>
</evidence>
<dbReference type="InterPro" id="IPR016039">
    <property type="entry name" value="Thiolase-like"/>
</dbReference>
<evidence type="ECO:0000259" key="14">
    <source>
        <dbReference type="PROSITE" id="PS52004"/>
    </source>
</evidence>
<dbReference type="PANTHER" id="PTHR11712">
    <property type="entry name" value="POLYKETIDE SYNTHASE-RELATED"/>
    <property type="match status" value="1"/>
</dbReference>
<dbReference type="InterPro" id="IPR014031">
    <property type="entry name" value="Ketoacyl_synth_C"/>
</dbReference>
<dbReference type="InterPro" id="IPR020841">
    <property type="entry name" value="PKS_Beta-ketoAc_synthase_dom"/>
</dbReference>
<evidence type="ECO:0000256" key="9">
    <source>
        <dbReference type="ARBA" id="ARBA00023160"/>
    </source>
</evidence>
<dbReference type="NCBIfam" id="NF005589">
    <property type="entry name" value="PRK07314.1"/>
    <property type="match status" value="1"/>
</dbReference>
<dbReference type="PROSITE" id="PS52004">
    <property type="entry name" value="KS3_2"/>
    <property type="match status" value="1"/>
</dbReference>
<keyword evidence="8" id="KW-0443">Lipid metabolism</keyword>
<keyword evidence="7" id="KW-0276">Fatty acid metabolism</keyword>
<keyword evidence="10 11" id="KW-0012">Acyltransferase</keyword>
<evidence type="ECO:0000256" key="12">
    <source>
        <dbReference type="PIRSR" id="PIRSR000447-1"/>
    </source>
</evidence>
<evidence type="ECO:0000313" key="16">
    <source>
        <dbReference type="Proteomes" id="UP000262583"/>
    </source>
</evidence>
<keyword evidence="6 11" id="KW-0808">Transferase</keyword>
<comment type="catalytic activity">
    <reaction evidence="11">
        <text>a fatty acyl-[ACP] + malonyl-[ACP] + H(+) = a 3-oxoacyl-[ACP] + holo-[ACP] + CO2</text>
        <dbReference type="Rhea" id="RHEA:22836"/>
        <dbReference type="Rhea" id="RHEA-COMP:9623"/>
        <dbReference type="Rhea" id="RHEA-COMP:9685"/>
        <dbReference type="Rhea" id="RHEA-COMP:9916"/>
        <dbReference type="Rhea" id="RHEA-COMP:14125"/>
        <dbReference type="ChEBI" id="CHEBI:15378"/>
        <dbReference type="ChEBI" id="CHEBI:16526"/>
        <dbReference type="ChEBI" id="CHEBI:64479"/>
        <dbReference type="ChEBI" id="CHEBI:78449"/>
        <dbReference type="ChEBI" id="CHEBI:78776"/>
        <dbReference type="ChEBI" id="CHEBI:138651"/>
    </reaction>
</comment>
<evidence type="ECO:0000256" key="2">
    <source>
        <dbReference type="ARBA" id="ARBA00008467"/>
    </source>
</evidence>
<evidence type="ECO:0000256" key="11">
    <source>
        <dbReference type="PIRNR" id="PIRNR000447"/>
    </source>
</evidence>
<gene>
    <name evidence="15" type="ORF">BRCON_0317</name>
</gene>
<dbReference type="PIRSF" id="PIRSF000447">
    <property type="entry name" value="KAS_II"/>
    <property type="match status" value="1"/>
</dbReference>
<keyword evidence="9 11" id="KW-0275">Fatty acid biosynthesis</keyword>
<dbReference type="NCBIfam" id="NF004970">
    <property type="entry name" value="PRK06333.1"/>
    <property type="match status" value="1"/>
</dbReference>
<dbReference type="FunFam" id="3.40.47.10:FF:000009">
    <property type="entry name" value="3-oxoacyl-[acyl-carrier-protein] synthase 2"/>
    <property type="match status" value="1"/>
</dbReference>
<dbReference type="GO" id="GO:0006633">
    <property type="term" value="P:fatty acid biosynthetic process"/>
    <property type="evidence" value="ECO:0007669"/>
    <property type="project" value="UniProtKB-UniRule"/>
</dbReference>
<keyword evidence="5 11" id="KW-0444">Lipid biosynthesis</keyword>
<evidence type="ECO:0000256" key="4">
    <source>
        <dbReference type="ARBA" id="ARBA00014657"/>
    </source>
</evidence>
<sequence>MKRRVVVTGLGAVTPIGNTVEEFWQNLLAGKSGIGYIQRFDTTNHSVKIAAEVKNFNAEDHFEKKELKKIDDFCRFGVVAARQAFADSGLSWDKVSPFEVGVIIGCGMGGVLTIEEQHAILLQRGPSRVSPFLIPKMIPNMSSGLISIYLGAKGPNTTIVTACASATHAIGEAFRSIQRGDAVAVITGGTEATISPLSIAGFANMGALSQQNDNPQGASRPFDAKRDGFVMGEGAGIMVLEELEHALRRGAKIYAEIVGYGLSGDAYHMTAPAPCGEGGARAMKMALDDAGIPPTEVQHVNAHGTSTPLNDKLETQAIKTVFGDHAYKLAITANKSMTGHLIGAAGAVEAISTIKSVQENKIPPTINYENPDPECDLDYVPNQAREMEVVYAISNSLGFGGHNCTVCFKKFTE</sequence>
<dbReference type="CDD" id="cd00834">
    <property type="entry name" value="KAS_I_II"/>
    <property type="match status" value="1"/>
</dbReference>
<dbReference type="AlphaFoldDB" id="A0A2Z4Y233"/>
<evidence type="ECO:0000256" key="13">
    <source>
        <dbReference type="RuleBase" id="RU003694"/>
    </source>
</evidence>
<dbReference type="GO" id="GO:0005829">
    <property type="term" value="C:cytosol"/>
    <property type="evidence" value="ECO:0007669"/>
    <property type="project" value="TreeGrafter"/>
</dbReference>
<comment type="catalytic activity">
    <reaction evidence="11">
        <text>(9Z)-hexadecenoyl-[ACP] + malonyl-[ACP] + H(+) = 3-oxo-(11Z)-octadecenoyl-[ACP] + holo-[ACP] + CO2</text>
        <dbReference type="Rhea" id="RHEA:55040"/>
        <dbReference type="Rhea" id="RHEA-COMP:9623"/>
        <dbReference type="Rhea" id="RHEA-COMP:9685"/>
        <dbReference type="Rhea" id="RHEA-COMP:10800"/>
        <dbReference type="Rhea" id="RHEA-COMP:14074"/>
        <dbReference type="ChEBI" id="CHEBI:15378"/>
        <dbReference type="ChEBI" id="CHEBI:16526"/>
        <dbReference type="ChEBI" id="CHEBI:64479"/>
        <dbReference type="ChEBI" id="CHEBI:78449"/>
        <dbReference type="ChEBI" id="CHEBI:83989"/>
        <dbReference type="ChEBI" id="CHEBI:138538"/>
        <dbReference type="EC" id="2.3.1.179"/>
    </reaction>
</comment>
<evidence type="ECO:0000256" key="5">
    <source>
        <dbReference type="ARBA" id="ARBA00022516"/>
    </source>
</evidence>
<dbReference type="EC" id="2.3.1.179" evidence="3 11"/>
<dbReference type="SUPFAM" id="SSF53901">
    <property type="entry name" value="Thiolase-like"/>
    <property type="match status" value="2"/>
</dbReference>
<dbReference type="GO" id="GO:0004315">
    <property type="term" value="F:3-oxoacyl-[acyl-carrier-protein] synthase activity"/>
    <property type="evidence" value="ECO:0007669"/>
    <property type="project" value="UniProtKB-UniRule"/>
</dbReference>
<accession>A0A2Z4Y233</accession>
<dbReference type="InterPro" id="IPR017568">
    <property type="entry name" value="3-oxoacyl-ACP_synth-2"/>
</dbReference>
<evidence type="ECO:0000256" key="10">
    <source>
        <dbReference type="ARBA" id="ARBA00023315"/>
    </source>
</evidence>
<dbReference type="PANTHER" id="PTHR11712:SF336">
    <property type="entry name" value="3-OXOACYL-[ACYL-CARRIER-PROTEIN] SYNTHASE, MITOCHONDRIAL"/>
    <property type="match status" value="1"/>
</dbReference>
<dbReference type="InterPro" id="IPR000794">
    <property type="entry name" value="Beta-ketoacyl_synthase"/>
</dbReference>